<feature type="region of interest" description="Disordered" evidence="2">
    <location>
        <begin position="1"/>
        <end position="37"/>
    </location>
</feature>
<protein>
    <recommendedName>
        <fullName evidence="3">EF-hand domain-containing protein</fullName>
    </recommendedName>
</protein>
<evidence type="ECO:0000313" key="5">
    <source>
        <dbReference type="Proteomes" id="UP001415857"/>
    </source>
</evidence>
<feature type="domain" description="EF-hand" evidence="3">
    <location>
        <begin position="249"/>
        <end position="284"/>
    </location>
</feature>
<feature type="compositionally biased region" description="Acidic residues" evidence="2">
    <location>
        <begin position="99"/>
        <end position="109"/>
    </location>
</feature>
<dbReference type="Proteomes" id="UP001415857">
    <property type="component" value="Unassembled WGS sequence"/>
</dbReference>
<comment type="caution">
    <text evidence="4">The sequence shown here is derived from an EMBL/GenBank/DDBJ whole genome shotgun (WGS) entry which is preliminary data.</text>
</comment>
<feature type="compositionally biased region" description="Acidic residues" evidence="2">
    <location>
        <begin position="7"/>
        <end position="21"/>
    </location>
</feature>
<dbReference type="SUPFAM" id="SSF47473">
    <property type="entry name" value="EF-hand"/>
    <property type="match status" value="1"/>
</dbReference>
<evidence type="ECO:0000256" key="2">
    <source>
        <dbReference type="SAM" id="MobiDB-lite"/>
    </source>
</evidence>
<dbReference type="EMBL" id="JBBPBK010000012">
    <property type="protein sequence ID" value="KAK9274314.1"/>
    <property type="molecule type" value="Genomic_DNA"/>
</dbReference>
<dbReference type="Gene3D" id="1.10.238.10">
    <property type="entry name" value="EF-hand"/>
    <property type="match status" value="1"/>
</dbReference>
<dbReference type="PROSITE" id="PS00018">
    <property type="entry name" value="EF_HAND_1"/>
    <property type="match status" value="1"/>
</dbReference>
<reference evidence="4 5" key="1">
    <citation type="journal article" date="2024" name="Plant J.">
        <title>Genome sequences and population genomics reveal climatic adaptation and genomic divergence between two closely related sweetgum species.</title>
        <authorList>
            <person name="Xu W.Q."/>
            <person name="Ren C.Q."/>
            <person name="Zhang X.Y."/>
            <person name="Comes H.P."/>
            <person name="Liu X.H."/>
            <person name="Li Y.G."/>
            <person name="Kettle C.J."/>
            <person name="Jalonen R."/>
            <person name="Gaisberger H."/>
            <person name="Ma Y.Z."/>
            <person name="Qiu Y.X."/>
        </authorList>
    </citation>
    <scope>NUCLEOTIDE SEQUENCE [LARGE SCALE GENOMIC DNA]</scope>
    <source>
        <strain evidence="4">Hangzhou</strain>
    </source>
</reference>
<feature type="compositionally biased region" description="Basic and acidic residues" evidence="2">
    <location>
        <begin position="76"/>
        <end position="94"/>
    </location>
</feature>
<name>A0AAP0WN42_LIQFO</name>
<keyword evidence="1" id="KW-0106">Calcium</keyword>
<proteinExistence type="predicted"/>
<dbReference type="SMART" id="SM00054">
    <property type="entry name" value="EFh"/>
    <property type="match status" value="1"/>
</dbReference>
<dbReference type="Pfam" id="PF13499">
    <property type="entry name" value="EF-hand_7"/>
    <property type="match status" value="1"/>
</dbReference>
<dbReference type="PROSITE" id="PS50222">
    <property type="entry name" value="EF_HAND_2"/>
    <property type="match status" value="1"/>
</dbReference>
<dbReference type="InterPro" id="IPR011992">
    <property type="entry name" value="EF-hand-dom_pair"/>
</dbReference>
<sequence>MAKQEPSDSESEENSSSEELETSTHGSNQVVSEYEEQRLRRIRENMARMEALGLHKSASRLMGSVGKQSKGKGKAKVVEKDEEYRPPDGDEERSSSSSGEDDDDDDDDFVGGGGSGSRARKVNSKNSKSKKKVSIQKLLNKSNVIDDDDALLQAISLSLEDSAGVTDMVHSRPSQGSDEVTHAALSERKGNACIQEDTGRRKRKKMSSSRVQMTEDELIIHFFQFDEAGKGGIALRDLKRVANAHDFTWTDKEMADMIHCFDGNGDGKLSLDDFREIVVRCNMIQRSENDAMGSKS</sequence>
<keyword evidence="5" id="KW-1185">Reference proteome</keyword>
<accession>A0AAP0WN42</accession>
<feature type="region of interest" description="Disordered" evidence="2">
    <location>
        <begin position="55"/>
        <end position="134"/>
    </location>
</feature>
<dbReference type="InterPro" id="IPR002048">
    <property type="entry name" value="EF_hand_dom"/>
</dbReference>
<dbReference type="GO" id="GO:0005509">
    <property type="term" value="F:calcium ion binding"/>
    <property type="evidence" value="ECO:0007669"/>
    <property type="project" value="InterPro"/>
</dbReference>
<dbReference type="AlphaFoldDB" id="A0AAP0WN42"/>
<evidence type="ECO:0000313" key="4">
    <source>
        <dbReference type="EMBL" id="KAK9274314.1"/>
    </source>
</evidence>
<evidence type="ECO:0000256" key="1">
    <source>
        <dbReference type="ARBA" id="ARBA00022837"/>
    </source>
</evidence>
<dbReference type="CDD" id="cd00051">
    <property type="entry name" value="EFh"/>
    <property type="match status" value="1"/>
</dbReference>
<feature type="compositionally biased region" description="Basic residues" evidence="2">
    <location>
        <begin position="118"/>
        <end position="134"/>
    </location>
</feature>
<dbReference type="InterPro" id="IPR018247">
    <property type="entry name" value="EF_Hand_1_Ca_BS"/>
</dbReference>
<evidence type="ECO:0000259" key="3">
    <source>
        <dbReference type="PROSITE" id="PS50222"/>
    </source>
</evidence>
<gene>
    <name evidence="4" type="ORF">L1049_019128</name>
</gene>
<organism evidence="4 5">
    <name type="scientific">Liquidambar formosana</name>
    <name type="common">Formosan gum</name>
    <dbReference type="NCBI Taxonomy" id="63359"/>
    <lineage>
        <taxon>Eukaryota</taxon>
        <taxon>Viridiplantae</taxon>
        <taxon>Streptophyta</taxon>
        <taxon>Embryophyta</taxon>
        <taxon>Tracheophyta</taxon>
        <taxon>Spermatophyta</taxon>
        <taxon>Magnoliopsida</taxon>
        <taxon>eudicotyledons</taxon>
        <taxon>Gunneridae</taxon>
        <taxon>Pentapetalae</taxon>
        <taxon>Saxifragales</taxon>
        <taxon>Altingiaceae</taxon>
        <taxon>Liquidambar</taxon>
    </lineage>
</organism>